<comment type="subunit">
    <text evidence="11">Homodimer.</text>
</comment>
<evidence type="ECO:0000256" key="9">
    <source>
        <dbReference type="ARBA" id="ARBA00023167"/>
    </source>
</evidence>
<keyword evidence="6 11" id="KW-0521">NADP</keyword>
<comment type="caution">
    <text evidence="11">Lacks conserved residue(s) required for the propagation of feature annotation.</text>
</comment>
<sequence>MSAQILDGKATAAKIKADLAQRVARLSTQGVTPGLGTILVGDDPGSQIYVAGKHRDCAEVGIASIRRDLPEAATQAEVEAAIDELNADPACTGYIVQLPLPRHLDTQALIERMDPAKDADGLHPINLGRLVHMVDAPLPCTPRGIVVLLQEYGVPIKGADVTVIGRGITVGRPLGLLLTRRTENATVTLCHTGTHDLPSRVREADIVVAAAGVPGLITASMVKPGAAVLDVGVSRVDGKLAGDVAPDVRAVAGFVAPNPGGVGPMTRAMLLTNVVEAAEHLSR</sequence>
<reference evidence="15" key="1">
    <citation type="journal article" date="2019" name="Int. J. Syst. Evol. Microbiol.">
        <title>The Global Catalogue of Microorganisms (GCM) 10K type strain sequencing project: providing services to taxonomists for standard genome sequencing and annotation.</title>
        <authorList>
            <consortium name="The Broad Institute Genomics Platform"/>
            <consortium name="The Broad Institute Genome Sequencing Center for Infectious Disease"/>
            <person name="Wu L."/>
            <person name="Ma J."/>
        </authorList>
    </citation>
    <scope>NUCLEOTIDE SEQUENCE [LARGE SCALE GENOMIC DNA]</scope>
    <source>
        <strain evidence="15">JCM 30346</strain>
    </source>
</reference>
<gene>
    <name evidence="11" type="primary">folD</name>
    <name evidence="14" type="ORF">ACFP1K_06085</name>
</gene>
<feature type="binding site" evidence="11">
    <location>
        <position position="233"/>
    </location>
    <ligand>
        <name>NADP(+)</name>
        <dbReference type="ChEBI" id="CHEBI:58349"/>
    </ligand>
</feature>
<dbReference type="PANTHER" id="PTHR48099:SF5">
    <property type="entry name" value="C-1-TETRAHYDROFOLATE SYNTHASE, CYTOPLASMIC"/>
    <property type="match status" value="1"/>
</dbReference>
<dbReference type="PRINTS" id="PR00085">
    <property type="entry name" value="THFDHDRGNASE"/>
</dbReference>
<comment type="caution">
    <text evidence="14">The sequence shown here is derived from an EMBL/GenBank/DDBJ whole genome shotgun (WGS) entry which is preliminary data.</text>
</comment>
<keyword evidence="8 11" id="KW-0368">Histidine biosynthesis</keyword>
<comment type="similarity">
    <text evidence="11">Belongs to the tetrahydrofolate dehydrogenase/cyclohydrolase family.</text>
</comment>
<dbReference type="Pfam" id="PF00763">
    <property type="entry name" value="THF_DHG_CYH"/>
    <property type="match status" value="1"/>
</dbReference>
<dbReference type="NCBIfam" id="NF010789">
    <property type="entry name" value="PRK14193.1"/>
    <property type="match status" value="1"/>
</dbReference>
<evidence type="ECO:0000259" key="12">
    <source>
        <dbReference type="Pfam" id="PF00763"/>
    </source>
</evidence>
<dbReference type="PANTHER" id="PTHR48099">
    <property type="entry name" value="C-1-TETRAHYDROFOLATE SYNTHASE, CYTOPLASMIC-RELATED"/>
    <property type="match status" value="1"/>
</dbReference>
<evidence type="ECO:0000256" key="1">
    <source>
        <dbReference type="ARBA" id="ARBA00004777"/>
    </source>
</evidence>
<dbReference type="RefSeq" id="WP_380747798.1">
    <property type="nucleotide sequence ID" value="NZ_JBHSRF010000006.1"/>
</dbReference>
<proteinExistence type="inferred from homology"/>
<dbReference type="EC" id="1.5.1.5" evidence="11"/>
<evidence type="ECO:0000256" key="3">
    <source>
        <dbReference type="ARBA" id="ARBA00022605"/>
    </source>
</evidence>
<dbReference type="Proteomes" id="UP001596137">
    <property type="component" value="Unassembled WGS sequence"/>
</dbReference>
<dbReference type="InterPro" id="IPR000672">
    <property type="entry name" value="THF_DH/CycHdrlase"/>
</dbReference>
<dbReference type="SUPFAM" id="SSF51735">
    <property type="entry name" value="NAD(P)-binding Rossmann-fold domains"/>
    <property type="match status" value="1"/>
</dbReference>
<accession>A0ABW1NCN2</accession>
<evidence type="ECO:0000256" key="5">
    <source>
        <dbReference type="ARBA" id="ARBA00022801"/>
    </source>
</evidence>
<comment type="function">
    <text evidence="11">Catalyzes the oxidation of 5,10-methylenetetrahydrofolate to 5,10-methenyltetrahydrofolate and then the hydrolysis of 5,10-methenyltetrahydrofolate to 10-formyltetrahydrofolate.</text>
</comment>
<keyword evidence="2 11" id="KW-0554">One-carbon metabolism</keyword>
<keyword evidence="5 11" id="KW-0378">Hydrolase</keyword>
<dbReference type="InterPro" id="IPR046346">
    <property type="entry name" value="Aminoacid_DH-like_N_sf"/>
</dbReference>
<feature type="binding site" evidence="11">
    <location>
        <begin position="165"/>
        <end position="167"/>
    </location>
    <ligand>
        <name>NADP(+)</name>
        <dbReference type="ChEBI" id="CHEBI:58349"/>
    </ligand>
</feature>
<evidence type="ECO:0000313" key="14">
    <source>
        <dbReference type="EMBL" id="MFC6080720.1"/>
    </source>
</evidence>
<keyword evidence="3 11" id="KW-0028">Amino-acid biosynthesis</keyword>
<comment type="pathway">
    <text evidence="1 11">One-carbon metabolism; tetrahydrofolate interconversion.</text>
</comment>
<keyword evidence="10 11" id="KW-0511">Multifunctional enzyme</keyword>
<keyword evidence="9 11" id="KW-0486">Methionine biosynthesis</keyword>
<comment type="catalytic activity">
    <reaction evidence="11">
        <text>(6R)-5,10-methylene-5,6,7,8-tetrahydrofolate + NADP(+) = (6R)-5,10-methenyltetrahydrofolate + NADPH</text>
        <dbReference type="Rhea" id="RHEA:22812"/>
        <dbReference type="ChEBI" id="CHEBI:15636"/>
        <dbReference type="ChEBI" id="CHEBI:57455"/>
        <dbReference type="ChEBI" id="CHEBI:57783"/>
        <dbReference type="ChEBI" id="CHEBI:58349"/>
        <dbReference type="EC" id="1.5.1.5"/>
    </reaction>
</comment>
<dbReference type="EC" id="3.5.4.9" evidence="11"/>
<dbReference type="Gene3D" id="3.40.50.720">
    <property type="entry name" value="NAD(P)-binding Rossmann-like Domain"/>
    <property type="match status" value="1"/>
</dbReference>
<evidence type="ECO:0000256" key="8">
    <source>
        <dbReference type="ARBA" id="ARBA00023102"/>
    </source>
</evidence>
<evidence type="ECO:0000256" key="2">
    <source>
        <dbReference type="ARBA" id="ARBA00022563"/>
    </source>
</evidence>
<keyword evidence="7 11" id="KW-0560">Oxidoreductase</keyword>
<comment type="catalytic activity">
    <reaction evidence="11">
        <text>(6R)-5,10-methenyltetrahydrofolate + H2O = (6R)-10-formyltetrahydrofolate + H(+)</text>
        <dbReference type="Rhea" id="RHEA:23700"/>
        <dbReference type="ChEBI" id="CHEBI:15377"/>
        <dbReference type="ChEBI" id="CHEBI:15378"/>
        <dbReference type="ChEBI" id="CHEBI:57455"/>
        <dbReference type="ChEBI" id="CHEBI:195366"/>
        <dbReference type="EC" id="3.5.4.9"/>
    </reaction>
</comment>
<dbReference type="EMBL" id="JBHSRF010000006">
    <property type="protein sequence ID" value="MFC6080720.1"/>
    <property type="molecule type" value="Genomic_DNA"/>
</dbReference>
<dbReference type="InterPro" id="IPR020631">
    <property type="entry name" value="THF_DH/CycHdrlase_NAD-bd_dom"/>
</dbReference>
<dbReference type="CDD" id="cd01080">
    <property type="entry name" value="NAD_bind_m-THF_DH_Cyclohyd"/>
    <property type="match status" value="1"/>
</dbReference>
<evidence type="ECO:0000256" key="6">
    <source>
        <dbReference type="ARBA" id="ARBA00022857"/>
    </source>
</evidence>
<protein>
    <recommendedName>
        <fullName evidence="11">Bifunctional protein FolD</fullName>
    </recommendedName>
    <domain>
        <recommendedName>
            <fullName evidence="11">Methylenetetrahydrofolate dehydrogenase</fullName>
            <ecNumber evidence="11">1.5.1.5</ecNumber>
        </recommendedName>
    </domain>
    <domain>
        <recommendedName>
            <fullName evidence="11">Methenyltetrahydrofolate cyclohydrolase</fullName>
            <ecNumber evidence="11">3.5.4.9</ecNumber>
        </recommendedName>
    </domain>
</protein>
<feature type="domain" description="Tetrahydrofolate dehydrogenase/cyclohydrolase catalytic" evidence="12">
    <location>
        <begin position="6"/>
        <end position="120"/>
    </location>
</feature>
<evidence type="ECO:0000259" key="13">
    <source>
        <dbReference type="Pfam" id="PF02882"/>
    </source>
</evidence>
<evidence type="ECO:0000256" key="7">
    <source>
        <dbReference type="ARBA" id="ARBA00023002"/>
    </source>
</evidence>
<keyword evidence="15" id="KW-1185">Reference proteome</keyword>
<evidence type="ECO:0000256" key="10">
    <source>
        <dbReference type="ARBA" id="ARBA00023268"/>
    </source>
</evidence>
<dbReference type="Pfam" id="PF02882">
    <property type="entry name" value="THF_DHG_CYH_C"/>
    <property type="match status" value="1"/>
</dbReference>
<evidence type="ECO:0000313" key="15">
    <source>
        <dbReference type="Proteomes" id="UP001596137"/>
    </source>
</evidence>
<dbReference type="InterPro" id="IPR020630">
    <property type="entry name" value="THF_DH/CycHdrlase_cat_dom"/>
</dbReference>
<evidence type="ECO:0000256" key="4">
    <source>
        <dbReference type="ARBA" id="ARBA00022755"/>
    </source>
</evidence>
<evidence type="ECO:0000256" key="11">
    <source>
        <dbReference type="HAMAP-Rule" id="MF_01576"/>
    </source>
</evidence>
<dbReference type="InterPro" id="IPR036291">
    <property type="entry name" value="NAD(P)-bd_dom_sf"/>
</dbReference>
<keyword evidence="4 11" id="KW-0658">Purine biosynthesis</keyword>
<feature type="domain" description="Tetrahydrofolate dehydrogenase/cyclohydrolase NAD(P)-binding" evidence="13">
    <location>
        <begin position="139"/>
        <end position="280"/>
    </location>
</feature>
<dbReference type="Gene3D" id="3.40.50.10860">
    <property type="entry name" value="Leucine Dehydrogenase, chain A, domain 1"/>
    <property type="match status" value="1"/>
</dbReference>
<dbReference type="SUPFAM" id="SSF53223">
    <property type="entry name" value="Aminoacid dehydrogenase-like, N-terminal domain"/>
    <property type="match status" value="1"/>
</dbReference>
<organism evidence="14 15">
    <name type="scientific">Sphaerisporangium aureirubrum</name>
    <dbReference type="NCBI Taxonomy" id="1544736"/>
    <lineage>
        <taxon>Bacteria</taxon>
        <taxon>Bacillati</taxon>
        <taxon>Actinomycetota</taxon>
        <taxon>Actinomycetes</taxon>
        <taxon>Streptosporangiales</taxon>
        <taxon>Streptosporangiaceae</taxon>
        <taxon>Sphaerisporangium</taxon>
    </lineage>
</organism>
<dbReference type="HAMAP" id="MF_01576">
    <property type="entry name" value="THF_DHG_CYH"/>
    <property type="match status" value="1"/>
</dbReference>
<name>A0ABW1NCN2_9ACTN</name>